<dbReference type="EMBL" id="BIMR01000239">
    <property type="protein sequence ID" value="GCE77705.1"/>
    <property type="molecule type" value="Genomic_DNA"/>
</dbReference>
<comment type="caution">
    <text evidence="2">The sequence shown here is derived from an EMBL/GenBank/DDBJ whole genome shotgun (WGS) entry which is preliminary data.</text>
</comment>
<dbReference type="AlphaFoldDB" id="A0A402DUD4"/>
<evidence type="ECO:0000313" key="3">
    <source>
        <dbReference type="Proteomes" id="UP000289954"/>
    </source>
</evidence>
<dbReference type="RefSeq" id="WP_174768683.1">
    <property type="nucleotide sequence ID" value="NZ_BIMR01000239.1"/>
</dbReference>
<evidence type="ECO:0000256" key="1">
    <source>
        <dbReference type="SAM" id="SignalP"/>
    </source>
</evidence>
<dbReference type="Proteomes" id="UP000289954">
    <property type="component" value="Unassembled WGS sequence"/>
</dbReference>
<evidence type="ECO:0008006" key="4">
    <source>
        <dbReference type="Google" id="ProtNLM"/>
    </source>
</evidence>
<feature type="signal peptide" evidence="1">
    <location>
        <begin position="1"/>
        <end position="36"/>
    </location>
</feature>
<proteinExistence type="predicted"/>
<reference evidence="2 3" key="1">
    <citation type="submission" date="2019-01" db="EMBL/GenBank/DDBJ databases">
        <title>Draft genome sequence of Cellulomonas takizawaensis strain TKZ-21.</title>
        <authorList>
            <person name="Yamamura H."/>
            <person name="Hayashi T."/>
            <person name="Hamada M."/>
            <person name="Serisawa Y."/>
            <person name="Matsuyama K."/>
            <person name="Nakagawa Y."/>
            <person name="Otoguro M."/>
            <person name="Yanagida F."/>
            <person name="Hayakawa M."/>
        </authorList>
    </citation>
    <scope>NUCLEOTIDE SEQUENCE [LARGE SCALE GENOMIC DNA]</scope>
    <source>
        <strain evidence="2 3">NBRC12680</strain>
    </source>
</reference>
<sequence>MTQRRRPRLSSVLGRATALLVLLGTVLAGGALPAQAADLSGFNPGLIISDANFTNSSAMSAADVQAFLDARGQACRPGDDGSLCLKDARFDTPSRAADDRCTQPYNGTGNESVAQIITKVAVSCGISPRVLLVMLQKEQGLVTATRNGLTQGRYRIAMGFGCPDTAACDTRYYGFFNQVYQASWQLKNYALNPTRYAHRAGVVNQVRFHPNASCGSSPVLIQNQATASLYNYTPYQPNAAALAAGYGTGDACSSYGNRNFYSYYADWFGFPNGLPPIGVVDAATGTNTGSTTGIQVSGWSLDPDTSESNQVHLYLDGAGTAVVANQSRPDVAAAYGRGDKHGFSQFLAATPGAHSLCTFGISVGPGENSLLDCRTVVVPDSAPIGGITSVTTTTSGVTITGWTLDPDTWESNQAHIYIDGVGVAVQADQSRPDIAAAYGRGDRHGFSHTRALSPGAHSVCVFGINTAAGANTLIDCRTVNVADSVPIGVIDAVTATATGVTISGWALDPDTTDPNQVHIYIDGVGVALWADQSRPDVNAAYGRGDRHGYSHTRNLGPGPHSVCVYSINTGPGDNAVLGCRSFTVADAPPVGAITNVAVTSSGVTVSGWTLDPDSADRIQAHVYIDGVGAAIWADQPSPGRTDSHGFSHARNLGPGAHSVCVYGISANGGDNTLLGCRSFTVADQAPIGVIDSVTVDAGQVTVSGWTMDPDTTEPNQAHLYIDGVGAAIWADLSRPDVAAVYGNGDRHGYAHTRPITSGAHSVCVYGITSGAGDNTLLGCRAFTAP</sequence>
<feature type="chain" id="PRO_5019193238" description="Hemagglutinin" evidence="1">
    <location>
        <begin position="37"/>
        <end position="785"/>
    </location>
</feature>
<protein>
    <recommendedName>
        <fullName evidence="4">Hemagglutinin</fullName>
    </recommendedName>
</protein>
<organism evidence="2 3">
    <name type="scientific">Cellulomonas biazotea</name>
    <dbReference type="NCBI Taxonomy" id="1709"/>
    <lineage>
        <taxon>Bacteria</taxon>
        <taxon>Bacillati</taxon>
        <taxon>Actinomycetota</taxon>
        <taxon>Actinomycetes</taxon>
        <taxon>Micrococcales</taxon>
        <taxon>Cellulomonadaceae</taxon>
        <taxon>Cellulomonas</taxon>
    </lineage>
</organism>
<keyword evidence="3" id="KW-1185">Reference proteome</keyword>
<keyword evidence="1" id="KW-0732">Signal</keyword>
<evidence type="ECO:0000313" key="2">
    <source>
        <dbReference type="EMBL" id="GCE77705.1"/>
    </source>
</evidence>
<name>A0A402DUD4_9CELL</name>
<gene>
    <name evidence="2" type="ORF">CBZ_27610</name>
</gene>
<accession>A0A402DUD4</accession>